<dbReference type="InterPro" id="IPR013087">
    <property type="entry name" value="Znf_C2H2_type"/>
</dbReference>
<evidence type="ECO:0000313" key="11">
    <source>
        <dbReference type="Proteomes" id="UP001162483"/>
    </source>
</evidence>
<dbReference type="EMBL" id="CATNWA010012878">
    <property type="protein sequence ID" value="CAI9564265.1"/>
    <property type="molecule type" value="Genomic_DNA"/>
</dbReference>
<keyword evidence="4 8" id="KW-0863">Zinc-finger</keyword>
<comment type="caution">
    <text evidence="10">The sequence shown here is derived from an EMBL/GenBank/DDBJ whole genome shotgun (WGS) entry which is preliminary data.</text>
</comment>
<evidence type="ECO:0000256" key="3">
    <source>
        <dbReference type="ARBA" id="ARBA00022737"/>
    </source>
</evidence>
<keyword evidence="7" id="KW-0539">Nucleus</keyword>
<evidence type="ECO:0000256" key="4">
    <source>
        <dbReference type="ARBA" id="ARBA00022771"/>
    </source>
</evidence>
<feature type="domain" description="C2H2-type" evidence="9">
    <location>
        <begin position="109"/>
        <end position="138"/>
    </location>
</feature>
<evidence type="ECO:0000256" key="2">
    <source>
        <dbReference type="ARBA" id="ARBA00022723"/>
    </source>
</evidence>
<keyword evidence="6" id="KW-0238">DNA-binding</keyword>
<evidence type="ECO:0000256" key="5">
    <source>
        <dbReference type="ARBA" id="ARBA00022833"/>
    </source>
</evidence>
<keyword evidence="11" id="KW-1185">Reference proteome</keyword>
<comment type="subcellular location">
    <subcellularLocation>
        <location evidence="1">Nucleus</location>
    </subcellularLocation>
</comment>
<accession>A0ABN9CVM9</accession>
<keyword evidence="5" id="KW-0862">Zinc</keyword>
<evidence type="ECO:0000256" key="8">
    <source>
        <dbReference type="PROSITE-ProRule" id="PRU00042"/>
    </source>
</evidence>
<keyword evidence="3" id="KW-0677">Repeat</keyword>
<evidence type="ECO:0000256" key="6">
    <source>
        <dbReference type="ARBA" id="ARBA00023125"/>
    </source>
</evidence>
<dbReference type="SUPFAM" id="SSF57667">
    <property type="entry name" value="beta-beta-alpha zinc fingers"/>
    <property type="match status" value="1"/>
</dbReference>
<dbReference type="InterPro" id="IPR036236">
    <property type="entry name" value="Znf_C2H2_sf"/>
</dbReference>
<gene>
    <name evidence="10" type="ORF">SPARVUS_LOCUS5872068</name>
</gene>
<name>A0ABN9CVM9_9NEOB</name>
<protein>
    <recommendedName>
        <fullName evidence="9">C2H2-type domain-containing protein</fullName>
    </recommendedName>
</protein>
<dbReference type="Proteomes" id="UP001162483">
    <property type="component" value="Unassembled WGS sequence"/>
</dbReference>
<reference evidence="10" key="1">
    <citation type="submission" date="2023-05" db="EMBL/GenBank/DDBJ databases">
        <authorList>
            <person name="Stuckert A."/>
        </authorList>
    </citation>
    <scope>NUCLEOTIDE SEQUENCE</scope>
</reference>
<dbReference type="PROSITE" id="PS50157">
    <property type="entry name" value="ZINC_FINGER_C2H2_2"/>
    <property type="match status" value="2"/>
</dbReference>
<dbReference type="PANTHER" id="PTHR23226:SF416">
    <property type="entry name" value="FI01424P"/>
    <property type="match status" value="1"/>
</dbReference>
<sequence>MSKVREISLIEGQSLQKSEISHGGEVFLFKVREMFFTELQSACILETSHGEDATLLSLVQEMFSDNFSLYIYQRSQTGEKPYDCLECGKCFSVETNIYTHQRSYTEKLYSCPECGKCFTEKPFNSHTSEISSHRGQEGE</sequence>
<evidence type="ECO:0000313" key="10">
    <source>
        <dbReference type="EMBL" id="CAI9564265.1"/>
    </source>
</evidence>
<dbReference type="Gene3D" id="3.30.160.60">
    <property type="entry name" value="Classic Zinc Finger"/>
    <property type="match status" value="1"/>
</dbReference>
<feature type="domain" description="C2H2-type" evidence="9">
    <location>
        <begin position="82"/>
        <end position="109"/>
    </location>
</feature>
<evidence type="ECO:0000256" key="7">
    <source>
        <dbReference type="ARBA" id="ARBA00023242"/>
    </source>
</evidence>
<evidence type="ECO:0000256" key="1">
    <source>
        <dbReference type="ARBA" id="ARBA00004123"/>
    </source>
</evidence>
<dbReference type="Pfam" id="PF00096">
    <property type="entry name" value="zf-C2H2"/>
    <property type="match status" value="1"/>
</dbReference>
<proteinExistence type="predicted"/>
<evidence type="ECO:0000259" key="9">
    <source>
        <dbReference type="PROSITE" id="PS50157"/>
    </source>
</evidence>
<dbReference type="PANTHER" id="PTHR23226">
    <property type="entry name" value="ZINC FINGER AND SCAN DOMAIN-CONTAINING"/>
    <property type="match status" value="1"/>
</dbReference>
<keyword evidence="2" id="KW-0479">Metal-binding</keyword>
<organism evidence="10 11">
    <name type="scientific">Staurois parvus</name>
    <dbReference type="NCBI Taxonomy" id="386267"/>
    <lineage>
        <taxon>Eukaryota</taxon>
        <taxon>Metazoa</taxon>
        <taxon>Chordata</taxon>
        <taxon>Craniata</taxon>
        <taxon>Vertebrata</taxon>
        <taxon>Euteleostomi</taxon>
        <taxon>Amphibia</taxon>
        <taxon>Batrachia</taxon>
        <taxon>Anura</taxon>
        <taxon>Neobatrachia</taxon>
        <taxon>Ranoidea</taxon>
        <taxon>Ranidae</taxon>
        <taxon>Staurois</taxon>
    </lineage>
</organism>